<dbReference type="NCBIfam" id="TIGR02116">
    <property type="entry name" value="toxin_Txe_YoeB"/>
    <property type="match status" value="1"/>
</dbReference>
<evidence type="ECO:0000256" key="7">
    <source>
        <dbReference type="ARBA" id="ARBA00050056"/>
    </source>
</evidence>
<proteinExistence type="inferred from homology"/>
<evidence type="ECO:0000256" key="6">
    <source>
        <dbReference type="ARBA" id="ARBA00030388"/>
    </source>
</evidence>
<keyword evidence="2" id="KW-1277">Toxin-antitoxin system</keyword>
<dbReference type="Gene3D" id="3.30.2310.20">
    <property type="entry name" value="RelE-like"/>
    <property type="match status" value="1"/>
</dbReference>
<protein>
    <recommendedName>
        <fullName evidence="7">Endoribonuclease YoeB</fullName>
    </recommendedName>
    <alternativeName>
        <fullName evidence="6">Putative mRNA interferase YoeB</fullName>
    </alternativeName>
</protein>
<dbReference type="Pfam" id="PF06769">
    <property type="entry name" value="YoeB_toxin"/>
    <property type="match status" value="1"/>
</dbReference>
<dbReference type="NCBIfam" id="TIGR02385">
    <property type="entry name" value="RelE_StbE"/>
    <property type="match status" value="1"/>
</dbReference>
<keyword evidence="4" id="KW-0255">Endonuclease</keyword>
<dbReference type="RefSeq" id="WP_073183196.1">
    <property type="nucleotide sequence ID" value="NZ_FQXI01000001.1"/>
</dbReference>
<dbReference type="InterPro" id="IPR035093">
    <property type="entry name" value="RelE/ParE_toxin_dom_sf"/>
</dbReference>
<name>A0A1M5PLY2_9FIRM</name>
<dbReference type="PANTHER" id="PTHR38039:SF1">
    <property type="entry name" value="TOXIN YOEB"/>
    <property type="match status" value="1"/>
</dbReference>
<keyword evidence="3" id="KW-0540">Nuclease</keyword>
<comment type="similarity">
    <text evidence="1">Belongs to the YoeB family.</text>
</comment>
<evidence type="ECO:0000313" key="8">
    <source>
        <dbReference type="EMBL" id="SHH02730.1"/>
    </source>
</evidence>
<gene>
    <name evidence="8" type="ORF">SAMN02745245_00383</name>
</gene>
<evidence type="ECO:0000256" key="3">
    <source>
        <dbReference type="ARBA" id="ARBA00022722"/>
    </source>
</evidence>
<accession>A0A1M5PLY2</accession>
<evidence type="ECO:0000256" key="4">
    <source>
        <dbReference type="ARBA" id="ARBA00022759"/>
    </source>
</evidence>
<evidence type="ECO:0000256" key="2">
    <source>
        <dbReference type="ARBA" id="ARBA00022649"/>
    </source>
</evidence>
<evidence type="ECO:0000256" key="1">
    <source>
        <dbReference type="ARBA" id="ARBA00008172"/>
    </source>
</evidence>
<organism evidence="8 9">
    <name type="scientific">Anaerosphaera aminiphila DSM 21120</name>
    <dbReference type="NCBI Taxonomy" id="1120995"/>
    <lineage>
        <taxon>Bacteria</taxon>
        <taxon>Bacillati</taxon>
        <taxon>Bacillota</taxon>
        <taxon>Tissierellia</taxon>
        <taxon>Tissierellales</taxon>
        <taxon>Peptoniphilaceae</taxon>
        <taxon>Anaerosphaera</taxon>
    </lineage>
</organism>
<dbReference type="Proteomes" id="UP000184032">
    <property type="component" value="Unassembled WGS sequence"/>
</dbReference>
<dbReference type="EMBL" id="FQXI01000001">
    <property type="protein sequence ID" value="SHH02730.1"/>
    <property type="molecule type" value="Genomic_DNA"/>
</dbReference>
<dbReference type="AlphaFoldDB" id="A0A1M5PLY2"/>
<dbReference type="GO" id="GO:0045892">
    <property type="term" value="P:negative regulation of DNA-templated transcription"/>
    <property type="evidence" value="ECO:0007669"/>
    <property type="project" value="TreeGrafter"/>
</dbReference>
<evidence type="ECO:0000256" key="5">
    <source>
        <dbReference type="ARBA" id="ARBA00022801"/>
    </source>
</evidence>
<evidence type="ECO:0000313" key="9">
    <source>
        <dbReference type="Proteomes" id="UP000184032"/>
    </source>
</evidence>
<reference evidence="8 9" key="1">
    <citation type="submission" date="2016-11" db="EMBL/GenBank/DDBJ databases">
        <authorList>
            <person name="Jaros S."/>
            <person name="Januszkiewicz K."/>
            <person name="Wedrychowicz H."/>
        </authorList>
    </citation>
    <scope>NUCLEOTIDE SEQUENCE [LARGE SCALE GENOMIC DNA]</scope>
    <source>
        <strain evidence="8 9">DSM 21120</strain>
    </source>
</reference>
<dbReference type="GO" id="GO:0016787">
    <property type="term" value="F:hydrolase activity"/>
    <property type="evidence" value="ECO:0007669"/>
    <property type="project" value="UniProtKB-KW"/>
</dbReference>
<dbReference type="OrthoDB" id="9801102at2"/>
<dbReference type="InterPro" id="IPR009614">
    <property type="entry name" value="YoeB_toxin"/>
</dbReference>
<dbReference type="PANTHER" id="PTHR38039">
    <property type="entry name" value="TOXIN YOEB"/>
    <property type="match status" value="1"/>
</dbReference>
<dbReference type="GO" id="GO:0004519">
    <property type="term" value="F:endonuclease activity"/>
    <property type="evidence" value="ECO:0007669"/>
    <property type="project" value="UniProtKB-KW"/>
</dbReference>
<keyword evidence="5" id="KW-0378">Hydrolase</keyword>
<dbReference type="SUPFAM" id="SSF143011">
    <property type="entry name" value="RelE-like"/>
    <property type="match status" value="1"/>
</dbReference>
<dbReference type="GO" id="GO:0006401">
    <property type="term" value="P:RNA catabolic process"/>
    <property type="evidence" value="ECO:0007669"/>
    <property type="project" value="InterPro"/>
</dbReference>
<keyword evidence="9" id="KW-1185">Reference proteome</keyword>
<sequence>MELRWSKNALKDIEYWKKTDSTKVKRIKELINNIVDSPYEGIGKPEPLRFEWTGYWSRRINSEHRLIYKYNEQYIEIVSCRYHYGK</sequence>
<dbReference type="InterPro" id="IPR007712">
    <property type="entry name" value="RelE/ParE_toxin"/>
</dbReference>